<dbReference type="EMBL" id="NPHW01003226">
    <property type="protein sequence ID" value="OXV09932.1"/>
    <property type="molecule type" value="Genomic_DNA"/>
</dbReference>
<gene>
    <name evidence="2" type="ORF">Egran_02305</name>
</gene>
<evidence type="ECO:0000313" key="2">
    <source>
        <dbReference type="EMBL" id="OXV09932.1"/>
    </source>
</evidence>
<feature type="domain" description="HNH nuclease" evidence="1">
    <location>
        <begin position="39"/>
        <end position="73"/>
    </location>
</feature>
<organism evidence="2 3">
    <name type="scientific">Elaphomyces granulatus</name>
    <dbReference type="NCBI Taxonomy" id="519963"/>
    <lineage>
        <taxon>Eukaryota</taxon>
        <taxon>Fungi</taxon>
        <taxon>Dikarya</taxon>
        <taxon>Ascomycota</taxon>
        <taxon>Pezizomycotina</taxon>
        <taxon>Eurotiomycetes</taxon>
        <taxon>Eurotiomycetidae</taxon>
        <taxon>Eurotiales</taxon>
        <taxon>Elaphomycetaceae</taxon>
        <taxon>Elaphomyces</taxon>
    </lineage>
</organism>
<dbReference type="InterPro" id="IPR003615">
    <property type="entry name" value="HNH_nuc"/>
</dbReference>
<accession>A0A232M0P4</accession>
<dbReference type="OrthoDB" id="2142759at2759"/>
<proteinExistence type="predicted"/>
<sequence length="169" mass="18876">MSLYSRELCPSRAQEHGHLETELGQGIQNATFPDSPSRQPDSFDGGAINSVQNGILLRTDIHQLFDSFAIAINPDDDYKVISFVPHYSFVSGIHIGPELLRHPERPVEQLFRWHFRQAVLANMKGAGEPVLEHDFPPGSDMIGEVLSGPRAAEVMEFHLFSRLATEIDV</sequence>
<evidence type="ECO:0000259" key="1">
    <source>
        <dbReference type="Pfam" id="PF13391"/>
    </source>
</evidence>
<dbReference type="Pfam" id="PF13391">
    <property type="entry name" value="HNH_2"/>
    <property type="match status" value="1"/>
</dbReference>
<dbReference type="AlphaFoldDB" id="A0A232M0P4"/>
<dbReference type="Proteomes" id="UP000243515">
    <property type="component" value="Unassembled WGS sequence"/>
</dbReference>
<evidence type="ECO:0000313" key="3">
    <source>
        <dbReference type="Proteomes" id="UP000243515"/>
    </source>
</evidence>
<protein>
    <recommendedName>
        <fullName evidence="1">HNH nuclease domain-containing protein</fullName>
    </recommendedName>
</protein>
<name>A0A232M0P4_9EURO</name>
<reference evidence="2 3" key="1">
    <citation type="journal article" date="2015" name="Environ. Microbiol.">
        <title>Metagenome sequence of Elaphomyces granulatus from sporocarp tissue reveals Ascomycota ectomycorrhizal fingerprints of genome expansion and a Proteobacteria-rich microbiome.</title>
        <authorList>
            <person name="Quandt C.A."/>
            <person name="Kohler A."/>
            <person name="Hesse C.N."/>
            <person name="Sharpton T.J."/>
            <person name="Martin F."/>
            <person name="Spatafora J.W."/>
        </authorList>
    </citation>
    <scope>NUCLEOTIDE SEQUENCE [LARGE SCALE GENOMIC DNA]</scope>
    <source>
        <strain evidence="2 3">OSC145934</strain>
    </source>
</reference>
<comment type="caution">
    <text evidence="2">The sequence shown here is derived from an EMBL/GenBank/DDBJ whole genome shotgun (WGS) entry which is preliminary data.</text>
</comment>
<keyword evidence="3" id="KW-1185">Reference proteome</keyword>